<dbReference type="PANTHER" id="PTHR30480:SF13">
    <property type="entry name" value="BETA-HEXOSAMINIDASE"/>
    <property type="match status" value="1"/>
</dbReference>
<keyword evidence="6 10" id="KW-0573">Peptidoglycan synthesis</keyword>
<feature type="active site" description="Nucleophile" evidence="10">
    <location>
        <position position="247"/>
    </location>
</feature>
<comment type="function">
    <text evidence="10">Plays a role in peptidoglycan recycling by cleaving the terminal beta-1,4-linked N-acetylglucosamine (GlcNAc) from peptide-linked peptidoglycan fragments, giving rise to free GlcNAc, anhydro-N-acetylmuramic acid and anhydro-N-acetylmuramic acid-linked peptides.</text>
</comment>
<dbReference type="GO" id="GO:0051301">
    <property type="term" value="P:cell division"/>
    <property type="evidence" value="ECO:0007669"/>
    <property type="project" value="UniProtKB-KW"/>
</dbReference>
<dbReference type="InterPro" id="IPR036962">
    <property type="entry name" value="Glyco_hydro_3_N_sf"/>
</dbReference>
<dbReference type="GO" id="GO:0005975">
    <property type="term" value="P:carbohydrate metabolic process"/>
    <property type="evidence" value="ECO:0007669"/>
    <property type="project" value="InterPro"/>
</dbReference>
<dbReference type="HAMAP" id="MF_00364">
    <property type="entry name" value="NagZ"/>
    <property type="match status" value="1"/>
</dbReference>
<dbReference type="GO" id="GO:0009254">
    <property type="term" value="P:peptidoglycan turnover"/>
    <property type="evidence" value="ECO:0007669"/>
    <property type="project" value="UniProtKB-UniRule"/>
</dbReference>
<dbReference type="GO" id="GO:0071555">
    <property type="term" value="P:cell wall organization"/>
    <property type="evidence" value="ECO:0007669"/>
    <property type="project" value="UniProtKB-KW"/>
</dbReference>
<dbReference type="InterPro" id="IPR022956">
    <property type="entry name" value="Beta_hexosaminidase_bac"/>
</dbReference>
<comment type="similarity">
    <text evidence="10">Belongs to the glycosyl hydrolase 3 family. NagZ subfamily.</text>
</comment>
<feature type="active site" description="Proton donor/acceptor" evidence="10">
    <location>
        <position position="176"/>
    </location>
</feature>
<name>A0A0R0C147_9GAMM</name>
<keyword evidence="2 10" id="KW-0963">Cytoplasm</keyword>
<evidence type="ECO:0000259" key="11">
    <source>
        <dbReference type="Pfam" id="PF00933"/>
    </source>
</evidence>
<feature type="binding site" evidence="10">
    <location>
        <begin position="163"/>
        <end position="164"/>
    </location>
    <ligand>
        <name>substrate</name>
    </ligand>
</feature>
<dbReference type="InterPro" id="IPR001764">
    <property type="entry name" value="Glyco_hydro_3_N"/>
</dbReference>
<comment type="catalytic activity">
    <reaction evidence="1 10">
        <text>Hydrolysis of terminal non-reducing N-acetyl-D-hexosamine residues in N-acetyl-beta-D-hexosaminides.</text>
        <dbReference type="EC" id="3.2.1.52"/>
    </reaction>
</comment>
<proteinExistence type="inferred from homology"/>
<keyword evidence="8 10" id="KW-0131">Cell cycle</keyword>
<dbReference type="GO" id="GO:0004563">
    <property type="term" value="F:beta-N-acetylhexosaminidase activity"/>
    <property type="evidence" value="ECO:0007669"/>
    <property type="project" value="UniProtKB-UniRule"/>
</dbReference>
<evidence type="ECO:0000256" key="5">
    <source>
        <dbReference type="ARBA" id="ARBA00022960"/>
    </source>
</evidence>
<protein>
    <recommendedName>
        <fullName evidence="10">Beta-hexosaminidase</fullName>
        <ecNumber evidence="10">3.2.1.52</ecNumber>
    </recommendedName>
    <alternativeName>
        <fullName evidence="10">Beta-N-acetylhexosaminidase</fullName>
    </alternativeName>
    <alternativeName>
        <fullName evidence="10">N-acetyl-beta-glucosaminidase</fullName>
    </alternativeName>
</protein>
<evidence type="ECO:0000256" key="2">
    <source>
        <dbReference type="ARBA" id="ARBA00022490"/>
    </source>
</evidence>
<dbReference type="UniPathway" id="UPA00544"/>
<keyword evidence="5 10" id="KW-0133">Cell shape</keyword>
<dbReference type="InterPro" id="IPR019800">
    <property type="entry name" value="Glyco_hydro_3_AS"/>
</dbReference>
<evidence type="ECO:0000256" key="9">
    <source>
        <dbReference type="ARBA" id="ARBA00023316"/>
    </source>
</evidence>
<keyword evidence="4 10" id="KW-0378">Hydrolase</keyword>
<comment type="subcellular location">
    <subcellularLocation>
        <location evidence="10">Cytoplasm</location>
    </subcellularLocation>
</comment>
<dbReference type="EMBL" id="LDJH01000006">
    <property type="protein sequence ID" value="KRG59534.1"/>
    <property type="molecule type" value="Genomic_DNA"/>
</dbReference>
<dbReference type="NCBIfam" id="NF003740">
    <property type="entry name" value="PRK05337.1"/>
    <property type="match status" value="1"/>
</dbReference>
<dbReference type="InterPro" id="IPR050226">
    <property type="entry name" value="NagZ_Beta-hexosaminidase"/>
</dbReference>
<evidence type="ECO:0000256" key="3">
    <source>
        <dbReference type="ARBA" id="ARBA00022618"/>
    </source>
</evidence>
<dbReference type="EC" id="3.2.1.52" evidence="10"/>
<dbReference type="GO" id="GO:0005737">
    <property type="term" value="C:cytoplasm"/>
    <property type="evidence" value="ECO:0007669"/>
    <property type="project" value="UniProtKB-SubCell"/>
</dbReference>
<dbReference type="InterPro" id="IPR017853">
    <property type="entry name" value="GH"/>
</dbReference>
<dbReference type="SUPFAM" id="SSF51445">
    <property type="entry name" value="(Trans)glycosidases"/>
    <property type="match status" value="1"/>
</dbReference>
<evidence type="ECO:0000256" key="10">
    <source>
        <dbReference type="HAMAP-Rule" id="MF_00364"/>
    </source>
</evidence>
<keyword evidence="13" id="KW-1185">Reference proteome</keyword>
<dbReference type="Gene3D" id="3.20.20.300">
    <property type="entry name" value="Glycoside hydrolase, family 3, N-terminal domain"/>
    <property type="match status" value="1"/>
</dbReference>
<keyword evidence="7 10" id="KW-0326">Glycosidase</keyword>
<dbReference type="Proteomes" id="UP000051254">
    <property type="component" value="Unassembled WGS sequence"/>
</dbReference>
<evidence type="ECO:0000256" key="8">
    <source>
        <dbReference type="ARBA" id="ARBA00023306"/>
    </source>
</evidence>
<dbReference type="Pfam" id="PF00933">
    <property type="entry name" value="Glyco_hydro_3"/>
    <property type="match status" value="1"/>
</dbReference>
<comment type="caution">
    <text evidence="12">The sequence shown here is derived from an EMBL/GenBank/DDBJ whole genome shotgun (WGS) entry which is preliminary data.</text>
</comment>
<keyword evidence="9 10" id="KW-0961">Cell wall biogenesis/degradation</keyword>
<evidence type="ECO:0000256" key="4">
    <source>
        <dbReference type="ARBA" id="ARBA00022801"/>
    </source>
</evidence>
<feature type="binding site" evidence="10">
    <location>
        <position position="68"/>
    </location>
    <ligand>
        <name>substrate</name>
    </ligand>
</feature>
<dbReference type="PANTHER" id="PTHR30480">
    <property type="entry name" value="BETA-HEXOSAMINIDASE-RELATED"/>
    <property type="match status" value="1"/>
</dbReference>
<evidence type="ECO:0000256" key="7">
    <source>
        <dbReference type="ARBA" id="ARBA00023295"/>
    </source>
</evidence>
<evidence type="ECO:0000256" key="1">
    <source>
        <dbReference type="ARBA" id="ARBA00001231"/>
    </source>
</evidence>
<feature type="binding site" evidence="10">
    <location>
        <position position="60"/>
    </location>
    <ligand>
        <name>substrate</name>
    </ligand>
</feature>
<dbReference type="AlphaFoldDB" id="A0A0R0C147"/>
<accession>A0A0R0C147</accession>
<dbReference type="PROSITE" id="PS00775">
    <property type="entry name" value="GLYCOSYL_HYDROL_F3"/>
    <property type="match status" value="1"/>
</dbReference>
<dbReference type="OrthoDB" id="9786661at2"/>
<dbReference type="PATRIC" id="fig|266128.3.peg.2241"/>
<evidence type="ECO:0000256" key="6">
    <source>
        <dbReference type="ARBA" id="ARBA00022984"/>
    </source>
</evidence>
<dbReference type="GO" id="GO:0009252">
    <property type="term" value="P:peptidoglycan biosynthetic process"/>
    <property type="evidence" value="ECO:0007669"/>
    <property type="project" value="UniProtKB-KW"/>
</dbReference>
<gene>
    <name evidence="10" type="primary">nagZ</name>
    <name evidence="12" type="ORF">ABB25_02905</name>
</gene>
<dbReference type="GO" id="GO:0008360">
    <property type="term" value="P:regulation of cell shape"/>
    <property type="evidence" value="ECO:0007669"/>
    <property type="project" value="UniProtKB-KW"/>
</dbReference>
<comment type="pathway">
    <text evidence="10">Cell wall biogenesis; peptidoglycan recycling.</text>
</comment>
<reference evidence="12 13" key="1">
    <citation type="submission" date="2015-05" db="EMBL/GenBank/DDBJ databases">
        <title>Genome sequencing and analysis of members of genus Stenotrophomonas.</title>
        <authorList>
            <person name="Patil P.P."/>
            <person name="Midha S."/>
            <person name="Patil P.B."/>
        </authorList>
    </citation>
    <scope>NUCLEOTIDE SEQUENCE [LARGE SCALE GENOMIC DNA]</scope>
    <source>
        <strain evidence="12 13">DSM 17805</strain>
    </source>
</reference>
<feature type="domain" description="Glycoside hydrolase family 3 N-terminal" evidence="11">
    <location>
        <begin position="10"/>
        <end position="298"/>
    </location>
</feature>
<dbReference type="STRING" id="266128.ABB25_02905"/>
<organism evidence="12 13">
    <name type="scientific">Stenotrophomonas koreensis</name>
    <dbReference type="NCBI Taxonomy" id="266128"/>
    <lineage>
        <taxon>Bacteria</taxon>
        <taxon>Pseudomonadati</taxon>
        <taxon>Pseudomonadota</taxon>
        <taxon>Gammaproteobacteria</taxon>
        <taxon>Lysobacterales</taxon>
        <taxon>Lysobacteraceae</taxon>
        <taxon>Stenotrophomonas</taxon>
    </lineage>
</organism>
<feature type="site" description="Important for catalytic activity" evidence="10">
    <location>
        <position position="174"/>
    </location>
</feature>
<evidence type="ECO:0000313" key="13">
    <source>
        <dbReference type="Proteomes" id="UP000051254"/>
    </source>
</evidence>
<evidence type="ECO:0000313" key="12">
    <source>
        <dbReference type="EMBL" id="KRG59534.1"/>
    </source>
</evidence>
<sequence>MLVIGVAGTELNAVERQWLQHDAVAGVILFARNFASRQQVAELTAAIRAASPRPVLVAVDQEGGRVQRFRDGYSTLPPLQELADNFAADPGGSLARVREHAWLMASEIRASGLDLSFAPVADVGHGNLAIGNRAFHADPAVVAQCLAAYVAGMHEAGMPATLKHFPGHGTVREDTHVAIARDDRSLEQLRAHDLVPFAAGIAAGADAVMMAHVVYPQVDPAPAGCSARWINQVLREELGFRGVVVSDDIGMAASFQAGGVAARVHAHLDAGCDLVLVCHPELVEPALDAVQGRALNTAAVAALLGRGALGWAGLLADSRYPGAQSLLFETPGRTV</sequence>
<feature type="binding site" evidence="10">
    <location>
        <position position="133"/>
    </location>
    <ligand>
        <name>substrate</name>
    </ligand>
</feature>
<keyword evidence="3 10" id="KW-0132">Cell division</keyword>
<dbReference type="RefSeq" id="WP_057663471.1">
    <property type="nucleotide sequence ID" value="NZ_LDJH01000006.1"/>
</dbReference>